<dbReference type="AlphaFoldDB" id="A0A378IEG0"/>
<organism evidence="2 4">
    <name type="scientific">Legionella birminghamensis</name>
    <dbReference type="NCBI Taxonomy" id="28083"/>
    <lineage>
        <taxon>Bacteria</taxon>
        <taxon>Pseudomonadati</taxon>
        <taxon>Pseudomonadota</taxon>
        <taxon>Gammaproteobacteria</taxon>
        <taxon>Legionellales</taxon>
        <taxon>Legionellaceae</taxon>
        <taxon>Legionella</taxon>
    </lineage>
</organism>
<keyword evidence="3" id="KW-1185">Reference proteome</keyword>
<dbReference type="STRING" id="28083.Lbir_0518"/>
<dbReference type="RefSeq" id="WP_058522631.1">
    <property type="nucleotide sequence ID" value="NZ_CAAAHV010000048.1"/>
</dbReference>
<evidence type="ECO:0000313" key="1">
    <source>
        <dbReference type="EMBL" id="KTC75373.1"/>
    </source>
</evidence>
<name>A0A378IEG0_9GAMM</name>
<dbReference type="Gene3D" id="3.10.450.620">
    <property type="entry name" value="JHP933, nucleotidyltransferase-like core domain"/>
    <property type="match status" value="1"/>
</dbReference>
<dbReference type="Pfam" id="PF08843">
    <property type="entry name" value="AbiEii"/>
    <property type="match status" value="1"/>
</dbReference>
<evidence type="ECO:0000313" key="2">
    <source>
        <dbReference type="EMBL" id="STX33142.1"/>
    </source>
</evidence>
<dbReference type="EMBL" id="UGNW01000001">
    <property type="protein sequence ID" value="STX33142.1"/>
    <property type="molecule type" value="Genomic_DNA"/>
</dbReference>
<dbReference type="EMBL" id="LNXT01000005">
    <property type="protein sequence ID" value="KTC75373.1"/>
    <property type="molecule type" value="Genomic_DNA"/>
</dbReference>
<dbReference type="GO" id="GO:0016740">
    <property type="term" value="F:transferase activity"/>
    <property type="evidence" value="ECO:0007669"/>
    <property type="project" value="UniProtKB-KW"/>
</dbReference>
<gene>
    <name evidence="1" type="ORF">Lbir_0518</name>
    <name evidence="2" type="ORF">NCTC12437_02961</name>
</gene>
<dbReference type="Proteomes" id="UP000054735">
    <property type="component" value="Unassembled WGS sequence"/>
</dbReference>
<sequence>MNNFANLPESEKQAYYEFTADKKGLPEYIIEKDFWVCWSLKQLFLLSDIGENLIFKGGTSLSKAYQLIERFSEDIDISIDKKYLGFIEERDPEQVSSKKKQQALIKELAVECSEFVQNKLKNEIVSQFSKELKSVDVNWYIEIDPSDVDRQTLLFYYPTLSKPTTDSYIRPAVKIELGARGAGNPFNICNISPFIKEDITDANLTSSIEIKTLSAERTFWEKATILHMYANWPENKPLPLRQSRHFFDFYKLIKSNIKQIAARDLSLLENVVEHKKIYFRAGWANYDDARKGSLNLIPSSEMLKAFENDYRLMKEMFYGEPVSWDEIISQIKNFETEFNIL</sequence>
<proteinExistence type="predicted"/>
<evidence type="ECO:0000313" key="4">
    <source>
        <dbReference type="Proteomes" id="UP000255066"/>
    </source>
</evidence>
<reference evidence="2 4" key="2">
    <citation type="submission" date="2018-06" db="EMBL/GenBank/DDBJ databases">
        <authorList>
            <consortium name="Pathogen Informatics"/>
            <person name="Doyle S."/>
        </authorList>
    </citation>
    <scope>NUCLEOTIDE SEQUENCE [LARGE SCALE GENOMIC DNA]</scope>
    <source>
        <strain evidence="2 4">NCTC12437</strain>
    </source>
</reference>
<dbReference type="Proteomes" id="UP000255066">
    <property type="component" value="Unassembled WGS sequence"/>
</dbReference>
<evidence type="ECO:0000313" key="3">
    <source>
        <dbReference type="Proteomes" id="UP000054735"/>
    </source>
</evidence>
<protein>
    <submittedName>
        <fullName evidence="2">Nucleotidyl transferase of uncharacterized function (DUF1814)</fullName>
    </submittedName>
</protein>
<keyword evidence="2" id="KW-0808">Transferase</keyword>
<accession>A0A378IEG0</accession>
<dbReference type="InterPro" id="IPR014942">
    <property type="entry name" value="AbiEii"/>
</dbReference>
<reference evidence="1 3" key="1">
    <citation type="submission" date="2015-11" db="EMBL/GenBank/DDBJ databases">
        <title>Genomic analysis of 38 Legionella species identifies large and diverse effector repertoires.</title>
        <authorList>
            <person name="Burstein D."/>
            <person name="Amaro F."/>
            <person name="Zusman T."/>
            <person name="Lifshitz Z."/>
            <person name="Cohen O."/>
            <person name="Gilbert J.A."/>
            <person name="Pupko T."/>
            <person name="Shuman H.A."/>
            <person name="Segal G."/>
        </authorList>
    </citation>
    <scope>NUCLEOTIDE SEQUENCE [LARGE SCALE GENOMIC DNA]</scope>
    <source>
        <strain evidence="1 3">CDC#1407-AL-14</strain>
    </source>
</reference>